<proteinExistence type="predicted"/>
<keyword evidence="2" id="KW-0808">Transferase</keyword>
<sequence length="393" mass="42914">MDTTSKSRADSSTNAKPVDDAIDINAVKHCQTQLRADRNRQYPSPRPASTQSTPSGDAATPLREGTSIVRSVINSLSGAMVYTDVGNVETNRRLWNRYAEEWHGNCARNGPYSGSARSPSSELPANKPNVWVQQMAANTAKTSKSTPYSLPALALIGQEWSSPEDLEEVVRDFILPYLTPESAVVEVGVGGGRVAALVLGKCMRLTCLDISERMLEAARTALAAHPAAGATVLEFILVGNDSNPSLPSQRVEYPVSLHGRCDFVYCFDVLVHVDVHTLYHTLREIRRLLKASGKAFLSTANILSPAGWRRFAAQDKYTVGGFYFVSPEIVHGMLAKVGFRVVQHSEIPEGFKELSDTHGLAKGNLYYGRDYLVVVEKAPPEQMRCASAERGTC</sequence>
<feature type="region of interest" description="Disordered" evidence="1">
    <location>
        <begin position="1"/>
        <end position="64"/>
    </location>
</feature>
<evidence type="ECO:0000256" key="1">
    <source>
        <dbReference type="SAM" id="MobiDB-lite"/>
    </source>
</evidence>
<protein>
    <submittedName>
        <fullName evidence="2">Deacetylase sulfotransferase</fullName>
    </submittedName>
</protein>
<dbReference type="GO" id="GO:0008168">
    <property type="term" value="F:methyltransferase activity"/>
    <property type="evidence" value="ECO:0007669"/>
    <property type="project" value="TreeGrafter"/>
</dbReference>
<dbReference type="SUPFAM" id="SSF53335">
    <property type="entry name" value="S-adenosyl-L-methionine-dependent methyltransferases"/>
    <property type="match status" value="1"/>
</dbReference>
<dbReference type="CDD" id="cd02440">
    <property type="entry name" value="AdoMet_MTases"/>
    <property type="match status" value="1"/>
</dbReference>
<dbReference type="Gene3D" id="3.40.50.150">
    <property type="entry name" value="Vaccinia Virus protein VP39"/>
    <property type="match status" value="1"/>
</dbReference>
<gene>
    <name evidence="2" type="ORF">Naga_100096g7</name>
</gene>
<dbReference type="Proteomes" id="UP000019335">
    <property type="component" value="Chromosome 1"/>
</dbReference>
<dbReference type="OrthoDB" id="416496at2759"/>
<comment type="caution">
    <text evidence="2">The sequence shown here is derived from an EMBL/GenBank/DDBJ whole genome shotgun (WGS) entry which is preliminary data.</text>
</comment>
<dbReference type="Pfam" id="PF13489">
    <property type="entry name" value="Methyltransf_23"/>
    <property type="match status" value="1"/>
</dbReference>
<name>W7TSG7_9STRA</name>
<keyword evidence="3" id="KW-1185">Reference proteome</keyword>
<evidence type="ECO:0000313" key="2">
    <source>
        <dbReference type="EMBL" id="EWM30170.1"/>
    </source>
</evidence>
<reference evidence="2 3" key="1">
    <citation type="journal article" date="2014" name="Mol. Plant">
        <title>Chromosome Scale Genome Assembly and Transcriptome Profiling of Nannochloropsis gaditana in Nitrogen Depletion.</title>
        <authorList>
            <person name="Corteggiani Carpinelli E."/>
            <person name="Telatin A."/>
            <person name="Vitulo N."/>
            <person name="Forcato C."/>
            <person name="D'Angelo M."/>
            <person name="Schiavon R."/>
            <person name="Vezzi A."/>
            <person name="Giacometti G.M."/>
            <person name="Morosinotto T."/>
            <person name="Valle G."/>
        </authorList>
    </citation>
    <scope>NUCLEOTIDE SEQUENCE [LARGE SCALE GENOMIC DNA]</scope>
    <source>
        <strain evidence="2 3">B-31</strain>
    </source>
</reference>
<dbReference type="EMBL" id="AZIL01000040">
    <property type="protein sequence ID" value="EWM30170.1"/>
    <property type="molecule type" value="Genomic_DNA"/>
</dbReference>
<organism evidence="2 3">
    <name type="scientific">Nannochloropsis gaditana</name>
    <dbReference type="NCBI Taxonomy" id="72520"/>
    <lineage>
        <taxon>Eukaryota</taxon>
        <taxon>Sar</taxon>
        <taxon>Stramenopiles</taxon>
        <taxon>Ochrophyta</taxon>
        <taxon>Eustigmatophyceae</taxon>
        <taxon>Eustigmatales</taxon>
        <taxon>Monodopsidaceae</taxon>
        <taxon>Nannochloropsis</taxon>
    </lineage>
</organism>
<dbReference type="InterPro" id="IPR050508">
    <property type="entry name" value="Methyltransf_Superfamily"/>
</dbReference>
<evidence type="ECO:0000313" key="3">
    <source>
        <dbReference type="Proteomes" id="UP000019335"/>
    </source>
</evidence>
<dbReference type="PANTHER" id="PTHR42912">
    <property type="entry name" value="METHYLTRANSFERASE"/>
    <property type="match status" value="1"/>
</dbReference>
<dbReference type="AlphaFoldDB" id="W7TSG7"/>
<dbReference type="InterPro" id="IPR029063">
    <property type="entry name" value="SAM-dependent_MTases_sf"/>
</dbReference>
<accession>W7TSG7</accession>